<evidence type="ECO:0000256" key="4">
    <source>
        <dbReference type="SAM" id="MobiDB-lite"/>
    </source>
</evidence>
<dbReference type="GO" id="GO:0017005">
    <property type="term" value="F:3'-tyrosyl-DNA phosphodiesterase activity"/>
    <property type="evidence" value="ECO:0007669"/>
    <property type="project" value="TreeGrafter"/>
</dbReference>
<name>A0A6A6PE62_9PEZI</name>
<protein>
    <submittedName>
        <fullName evidence="5">Tyrosyl-DNA phosphodiesterase-domain-containing protein</fullName>
    </submittedName>
</protein>
<dbReference type="Proteomes" id="UP000799766">
    <property type="component" value="Unassembled WGS sequence"/>
</dbReference>
<sequence>MDRAYFGQSTTGGHSSHALSQGGPPVEENYVHLGPGVQNHFWSGALKRTWIYNFQRLGDDIRLEEVLKARDLETAYLCSYEFDAPWLFSKLELSRTKLFLVMHADNEQKHFYRQECKSLGLDVTPIFPPARSGNMTSMHSKLMILKYIGSVRIVVPTGNLQPADWGETGHMENMVFIIDLPRNEAMAPPTPVEHLPIFGQELLRFVDALGLDSSAQNMLRRHNWHNTRPFGFVHSIPGTHNGTNMYKTGMPLLNNLVQQLGLGAYDNQRILSSWVDYMTSSLGRLKEDYVANFYRALQGEFDASNQPRTGRKMTKPEREYRKKLHERFHIVYPCNKTVQESIGGSGGAGTICLAHDYWIDDDFPKKLMHDLKSVRRGVLNHAKMILVRTHVSTGLSVHEFTMKCWAFVGSHNFSESAWGKTQRMRGSDDENRHKLIVRNYECGVIVPVGPDTIASYTWPALGEDEFVILEDEVPGYDIFLGSIPIPAAMPPERYNRYNQPGGRVTSRKVPFTFNPEQNPTTDVVPVDNETEAESSEEDGEEDDEL</sequence>
<dbReference type="Pfam" id="PF06087">
    <property type="entry name" value="Tyr-DNA_phospho"/>
    <property type="match status" value="1"/>
</dbReference>
<feature type="compositionally biased region" description="Acidic residues" evidence="4">
    <location>
        <begin position="528"/>
        <end position="545"/>
    </location>
</feature>
<dbReference type="GO" id="GO:0003690">
    <property type="term" value="F:double-stranded DNA binding"/>
    <property type="evidence" value="ECO:0007669"/>
    <property type="project" value="TreeGrafter"/>
</dbReference>
<keyword evidence="6" id="KW-1185">Reference proteome</keyword>
<gene>
    <name evidence="5" type="ORF">BDY21DRAFT_330506</name>
</gene>
<evidence type="ECO:0000256" key="2">
    <source>
        <dbReference type="PIRSR" id="PIRSR610347-2"/>
    </source>
</evidence>
<feature type="region of interest" description="Disordered" evidence="4">
    <location>
        <begin position="498"/>
        <end position="545"/>
    </location>
</feature>
<dbReference type="EMBL" id="MU001670">
    <property type="protein sequence ID" value="KAF2462120.1"/>
    <property type="molecule type" value="Genomic_DNA"/>
</dbReference>
<organism evidence="5 6">
    <name type="scientific">Lineolata rhizophorae</name>
    <dbReference type="NCBI Taxonomy" id="578093"/>
    <lineage>
        <taxon>Eukaryota</taxon>
        <taxon>Fungi</taxon>
        <taxon>Dikarya</taxon>
        <taxon>Ascomycota</taxon>
        <taxon>Pezizomycotina</taxon>
        <taxon>Dothideomycetes</taxon>
        <taxon>Dothideomycetes incertae sedis</taxon>
        <taxon>Lineolatales</taxon>
        <taxon>Lineolataceae</taxon>
        <taxon>Lineolata</taxon>
    </lineage>
</organism>
<feature type="active site" description="Nucleophile" evidence="1">
    <location>
        <position position="139"/>
    </location>
</feature>
<reference evidence="5" key="1">
    <citation type="journal article" date="2020" name="Stud. Mycol.">
        <title>101 Dothideomycetes genomes: a test case for predicting lifestyles and emergence of pathogens.</title>
        <authorList>
            <person name="Haridas S."/>
            <person name="Albert R."/>
            <person name="Binder M."/>
            <person name="Bloem J."/>
            <person name="Labutti K."/>
            <person name="Salamov A."/>
            <person name="Andreopoulos B."/>
            <person name="Baker S."/>
            <person name="Barry K."/>
            <person name="Bills G."/>
            <person name="Bluhm B."/>
            <person name="Cannon C."/>
            <person name="Castanera R."/>
            <person name="Culley D."/>
            <person name="Daum C."/>
            <person name="Ezra D."/>
            <person name="Gonzalez J."/>
            <person name="Henrissat B."/>
            <person name="Kuo A."/>
            <person name="Liang C."/>
            <person name="Lipzen A."/>
            <person name="Lutzoni F."/>
            <person name="Magnuson J."/>
            <person name="Mondo S."/>
            <person name="Nolan M."/>
            <person name="Ohm R."/>
            <person name="Pangilinan J."/>
            <person name="Park H.-J."/>
            <person name="Ramirez L."/>
            <person name="Alfaro M."/>
            <person name="Sun H."/>
            <person name="Tritt A."/>
            <person name="Yoshinaga Y."/>
            <person name="Zwiers L.-H."/>
            <person name="Turgeon B."/>
            <person name="Goodwin S."/>
            <person name="Spatafora J."/>
            <person name="Crous P."/>
            <person name="Grigoriev I."/>
        </authorList>
    </citation>
    <scope>NUCLEOTIDE SEQUENCE</scope>
    <source>
        <strain evidence="5">ATCC 16933</strain>
    </source>
</reference>
<feature type="compositionally biased region" description="Polar residues" evidence="4">
    <location>
        <begin position="7"/>
        <end position="19"/>
    </location>
</feature>
<evidence type="ECO:0000256" key="3">
    <source>
        <dbReference type="PIRSR" id="PIRSR610347-3"/>
    </source>
</evidence>
<dbReference type="Gene3D" id="3.30.870.10">
    <property type="entry name" value="Endonuclease Chain A"/>
    <property type="match status" value="2"/>
</dbReference>
<dbReference type="CDD" id="cd09122">
    <property type="entry name" value="PLDc_Tdp1_1"/>
    <property type="match status" value="1"/>
</dbReference>
<dbReference type="PANTHER" id="PTHR12415">
    <property type="entry name" value="TYROSYL-DNA PHOSPHODIESTERASE 1"/>
    <property type="match status" value="1"/>
</dbReference>
<evidence type="ECO:0000256" key="1">
    <source>
        <dbReference type="PIRSR" id="PIRSR610347-1"/>
    </source>
</evidence>
<feature type="region of interest" description="Disordered" evidence="4">
    <location>
        <begin position="1"/>
        <end position="22"/>
    </location>
</feature>
<proteinExistence type="predicted"/>
<dbReference type="SUPFAM" id="SSF56024">
    <property type="entry name" value="Phospholipase D/nuclease"/>
    <property type="match status" value="2"/>
</dbReference>
<dbReference type="GO" id="GO:0006281">
    <property type="term" value="P:DNA repair"/>
    <property type="evidence" value="ECO:0007669"/>
    <property type="project" value="InterPro"/>
</dbReference>
<dbReference type="GO" id="GO:0003697">
    <property type="term" value="F:single-stranded DNA binding"/>
    <property type="evidence" value="ECO:0007669"/>
    <property type="project" value="TreeGrafter"/>
</dbReference>
<feature type="binding site" evidence="2">
    <location>
        <position position="141"/>
    </location>
    <ligand>
        <name>substrate</name>
    </ligand>
</feature>
<dbReference type="OrthoDB" id="47785at2759"/>
<evidence type="ECO:0000313" key="6">
    <source>
        <dbReference type="Proteomes" id="UP000799766"/>
    </source>
</evidence>
<feature type="binding site" evidence="2">
    <location>
        <position position="383"/>
    </location>
    <ligand>
        <name>substrate</name>
    </ligand>
</feature>
<dbReference type="AlphaFoldDB" id="A0A6A6PE62"/>
<feature type="site" description="Interaction with DNA" evidence="3">
    <location>
        <position position="414"/>
    </location>
</feature>
<dbReference type="InterPro" id="IPR010347">
    <property type="entry name" value="Tdp1"/>
</dbReference>
<dbReference type="PANTHER" id="PTHR12415:SF4">
    <property type="entry name" value="TYROSYL-DNA PHOSPHODIESTERASE DOMAIN-CONTAINING PROTEIN"/>
    <property type="match status" value="1"/>
</dbReference>
<evidence type="ECO:0000313" key="5">
    <source>
        <dbReference type="EMBL" id="KAF2462120.1"/>
    </source>
</evidence>
<feature type="active site" description="Proton donor/acceptor" evidence="1">
    <location>
        <position position="381"/>
    </location>
</feature>
<dbReference type="GO" id="GO:0005634">
    <property type="term" value="C:nucleus"/>
    <property type="evidence" value="ECO:0007669"/>
    <property type="project" value="InterPro"/>
</dbReference>
<accession>A0A6A6PE62</accession>